<dbReference type="KEGG" id="ahz:APS56_11680"/>
<dbReference type="STRING" id="1736674.APS56_11680"/>
<dbReference type="Proteomes" id="UP000057981">
    <property type="component" value="Chromosome"/>
</dbReference>
<dbReference type="EMBL" id="CP012898">
    <property type="protein sequence ID" value="ALJ05744.1"/>
    <property type="molecule type" value="Genomic_DNA"/>
</dbReference>
<dbReference type="RefSeq" id="WP_054728300.1">
    <property type="nucleotide sequence ID" value="NZ_CP012898.1"/>
</dbReference>
<dbReference type="AlphaFoldDB" id="A0A0P0CHU1"/>
<evidence type="ECO:0000313" key="1">
    <source>
        <dbReference type="EMBL" id="ALJ05744.1"/>
    </source>
</evidence>
<name>A0A0P0CHU1_9FLAO</name>
<gene>
    <name evidence="1" type="ORF">APS56_11680</name>
</gene>
<organism evidence="1 2">
    <name type="scientific">Pseudalgibacter alginicilyticus</name>
    <dbReference type="NCBI Taxonomy" id="1736674"/>
    <lineage>
        <taxon>Bacteria</taxon>
        <taxon>Pseudomonadati</taxon>
        <taxon>Bacteroidota</taxon>
        <taxon>Flavobacteriia</taxon>
        <taxon>Flavobacteriales</taxon>
        <taxon>Flavobacteriaceae</taxon>
        <taxon>Pseudalgibacter</taxon>
    </lineage>
</organism>
<keyword evidence="2" id="KW-1185">Reference proteome</keyword>
<evidence type="ECO:0000313" key="2">
    <source>
        <dbReference type="Proteomes" id="UP000057981"/>
    </source>
</evidence>
<reference evidence="1 2" key="1">
    <citation type="submission" date="2015-10" db="EMBL/GenBank/DDBJ databases">
        <authorList>
            <person name="Gilbert D.G."/>
        </authorList>
    </citation>
    <scope>NUCLEOTIDE SEQUENCE [LARGE SCALE GENOMIC DNA]</scope>
    <source>
        <strain evidence="2">HZ-22</strain>
    </source>
</reference>
<accession>A0A0P0CHU1</accession>
<sequence>MKKITFTKSFSFIVALICGIHFGLGQEIASFSSVQNSACSGVISNDPNISATGICRGPGITETNTGIPSTKYNSNNWTTGNSPETDDYLEWTLTPMLDIKLL</sequence>
<proteinExistence type="predicted"/>
<protein>
    <submittedName>
        <fullName evidence="1">Uncharacterized protein</fullName>
    </submittedName>
</protein>